<dbReference type="SUPFAM" id="SSF52540">
    <property type="entry name" value="P-loop containing nucleoside triphosphate hydrolases"/>
    <property type="match status" value="1"/>
</dbReference>
<protein>
    <recommendedName>
        <fullName evidence="7">DEAD/DEAH box helicase</fullName>
    </recommendedName>
</protein>
<dbReference type="InterPro" id="IPR027417">
    <property type="entry name" value="P-loop_NTPase"/>
</dbReference>
<dbReference type="RefSeq" id="WP_203943069.1">
    <property type="nucleotide sequence ID" value="NZ_BOOR01000007.1"/>
</dbReference>
<evidence type="ECO:0000259" key="3">
    <source>
        <dbReference type="PROSITE" id="PS51192"/>
    </source>
</evidence>
<gene>
    <name evidence="5" type="ORF">Pth03_11670</name>
</gene>
<keyword evidence="2" id="KW-0067">ATP-binding</keyword>
<dbReference type="SMART" id="SM00487">
    <property type="entry name" value="DEXDc"/>
    <property type="match status" value="1"/>
</dbReference>
<accession>A0A8J3UWY6</accession>
<name>A0A8J3UWY6_9ACTN</name>
<dbReference type="InterPro" id="IPR052511">
    <property type="entry name" value="ATP-dep_Helicase"/>
</dbReference>
<dbReference type="GO" id="GO:0005524">
    <property type="term" value="F:ATP binding"/>
    <property type="evidence" value="ECO:0007669"/>
    <property type="project" value="UniProtKB-KW"/>
</dbReference>
<dbReference type="GO" id="GO:0016887">
    <property type="term" value="F:ATP hydrolysis activity"/>
    <property type="evidence" value="ECO:0007669"/>
    <property type="project" value="TreeGrafter"/>
</dbReference>
<dbReference type="PANTHER" id="PTHR47962">
    <property type="entry name" value="ATP-DEPENDENT HELICASE LHR-RELATED-RELATED"/>
    <property type="match status" value="1"/>
</dbReference>
<evidence type="ECO:0000313" key="6">
    <source>
        <dbReference type="Proteomes" id="UP000605992"/>
    </source>
</evidence>
<dbReference type="NCBIfam" id="NF041067">
    <property type="entry name" value="DpdJ"/>
    <property type="match status" value="1"/>
</dbReference>
<evidence type="ECO:0008006" key="7">
    <source>
        <dbReference type="Google" id="ProtNLM"/>
    </source>
</evidence>
<feature type="domain" description="Helicase ATP-binding" evidence="3">
    <location>
        <begin position="184"/>
        <end position="445"/>
    </location>
</feature>
<dbReference type="InterPro" id="IPR014001">
    <property type="entry name" value="Helicase_ATP-bd"/>
</dbReference>
<dbReference type="Pfam" id="PF00271">
    <property type="entry name" value="Helicase_C"/>
    <property type="match status" value="1"/>
</dbReference>
<dbReference type="EMBL" id="BOOR01000007">
    <property type="protein sequence ID" value="GII52778.1"/>
    <property type="molecule type" value="Genomic_DNA"/>
</dbReference>
<sequence length="1497" mass="166552">MKGALSREFAGQLLNALEDRELPLLAWGVTDRALSEGEVRDVIFTVLAEQQPPLEADVDDVLDELVDRALLFKLPTTSPPRYRSRFAEALRLTANLRQLFDWRQRDGSFPHNWWSRGRPLVADYRIHTAKRRYPRRDVPVSQALERFRSVTNWGALQDAIAIAQIGNRQLSRFQVAATSSVYSSLSHGQSSGIIVGAGTGSGKTLSFYLPAFAAMADAARPNTWRLHTLALYPRKELLRDQLRTAVVTALDLTSTLSRMKRRPLRLGALYADTPKDADALDMPDNMARRAWKQRDAGLVCPYLSCPKCPKGDLLWAHADRKVGRELLKCMKCAYVIPHGTLALTRKSLREQPPDLLFTTTEQLNRNSSNAGLGKLLGWTGHDVPRFVLLDEVHTYAGTQGAQVALLLRRWRHAIRRPVTFVGLSATLKDAGRFFSELTGLHDHVVEYVEPADDELEEEGREYSIALRSDPTSGASHLSTSIQTAMLLGRILDTEGQSLLYGSTGFLFTDDLDVTNRFYNSLRDAEGGQTRSGFRNRRKPVLAGLRAPNIPQWSERLRDGQSWDLIEKIGHTLDADLNVGDLRIGRTSSQDAGMDLNANLTVATASLEVGFDDPRVGLVLQHKAPYDAAAFIQRRGRAGRTRGTRPITIVTLSDYGRDRLSYQGYETLFAPELSARRLPINNRYVLKIQATQSLLDWLAFTLRKQSCWDDPRYLLTAPIQRGDVRSPLTVEQLANLLENLLHEQGLQDSLAKHLAAALNITDEEVQAVLWEEPRSLLLSVVPTSLRRLKTGWDGLRHDPGTAPRSMLPEFVTRSLFDPLNAPEVEFDLPFDTGSAEERLPIAKALREAVPGRVSRRYGVKRDEHRTWIPVPESGDALELAEVLVPARVNEGIWQPQDHVFPDGVAVVRPYRLKLSEPPNKIADRSQGVPQWATEVRVPEGRNPYPGDVPLAATWRNRIRSIAFSTHAAGNPVGIRRMTYGAKCDIALESRAGTDRRTVRYTLDGEPAALGFQLEVDGVRIELEPIDLHTDSIRKHLTSPAWRSQAFFRAVAEDQELATVTNSFKRAWLSLIYITAFSLAGLDETRTPKEVRAALADGTWRNDLSKIFGVLYREDELENPAEVSSKLVAELIELSHDPTVIATLERASHLLTEDDVATMTADLARRSYRDTLAAAILAATLRACPDAQEQDLIIDVLPGTGMDSDIVWITETSIGGLGIIEKLVTEYAAAPGAFWSLVLNAMRPNEYEYTDGTVTRLLKNIVEDAPHGPGATAIAELRSAGSADKAAGALRNLRDAWTDLDGTPRHSAVATLSTRLLRPGSSPDTDMTTLRLLDAWSHLESRLGIEVDARVIAYAVGAGKMDVGRSGLSADQVFGMLWPRGFDARSHHLRHYQPYVDYEHPPVLDRVLLERIVDEHLPQIDLTHPEWERTYQSSLGSDPVGAVELTCPASDSRRLGEALRRVPALPVDRDVLRTYGEVTGVRRAGSLFIVRIELQEVAR</sequence>
<feature type="domain" description="Helicase C-terminal" evidence="4">
    <location>
        <begin position="485"/>
        <end position="685"/>
    </location>
</feature>
<dbReference type="GO" id="GO:0003677">
    <property type="term" value="F:DNA binding"/>
    <property type="evidence" value="ECO:0007669"/>
    <property type="project" value="TreeGrafter"/>
</dbReference>
<dbReference type="Pfam" id="PF00270">
    <property type="entry name" value="DEAD"/>
    <property type="match status" value="1"/>
</dbReference>
<proteinExistence type="predicted"/>
<dbReference type="PROSITE" id="PS51194">
    <property type="entry name" value="HELICASE_CTER"/>
    <property type="match status" value="1"/>
</dbReference>
<dbReference type="Gene3D" id="3.40.50.300">
    <property type="entry name" value="P-loop containing nucleotide triphosphate hydrolases"/>
    <property type="match status" value="2"/>
</dbReference>
<dbReference type="PANTHER" id="PTHR47962:SF5">
    <property type="entry name" value="ATP-DEPENDENT HELICASE LHR-RELATED"/>
    <property type="match status" value="1"/>
</dbReference>
<evidence type="ECO:0000313" key="5">
    <source>
        <dbReference type="EMBL" id="GII52778.1"/>
    </source>
</evidence>
<keyword evidence="1" id="KW-0547">Nucleotide-binding</keyword>
<dbReference type="Proteomes" id="UP000605992">
    <property type="component" value="Unassembled WGS sequence"/>
</dbReference>
<dbReference type="PROSITE" id="PS51192">
    <property type="entry name" value="HELICASE_ATP_BIND_1"/>
    <property type="match status" value="1"/>
</dbReference>
<comment type="caution">
    <text evidence="5">The sequence shown here is derived from an EMBL/GenBank/DDBJ whole genome shotgun (WGS) entry which is preliminary data.</text>
</comment>
<organism evidence="5 6">
    <name type="scientific">Planotetraspora thailandica</name>
    <dbReference type="NCBI Taxonomy" id="487172"/>
    <lineage>
        <taxon>Bacteria</taxon>
        <taxon>Bacillati</taxon>
        <taxon>Actinomycetota</taxon>
        <taxon>Actinomycetes</taxon>
        <taxon>Streptosporangiales</taxon>
        <taxon>Streptosporangiaceae</taxon>
        <taxon>Planotetraspora</taxon>
    </lineage>
</organism>
<evidence type="ECO:0000259" key="4">
    <source>
        <dbReference type="PROSITE" id="PS51194"/>
    </source>
</evidence>
<keyword evidence="6" id="KW-1185">Reference proteome</keyword>
<dbReference type="InterPro" id="IPR011545">
    <property type="entry name" value="DEAD/DEAH_box_helicase_dom"/>
</dbReference>
<reference evidence="5" key="1">
    <citation type="submission" date="2021-01" db="EMBL/GenBank/DDBJ databases">
        <title>Whole genome shotgun sequence of Planotetraspora thailandica NBRC 104271.</title>
        <authorList>
            <person name="Komaki H."/>
            <person name="Tamura T."/>
        </authorList>
    </citation>
    <scope>NUCLEOTIDE SEQUENCE</scope>
    <source>
        <strain evidence="5">NBRC 104271</strain>
    </source>
</reference>
<evidence type="ECO:0000256" key="2">
    <source>
        <dbReference type="ARBA" id="ARBA00022840"/>
    </source>
</evidence>
<dbReference type="InterPro" id="IPR001650">
    <property type="entry name" value="Helicase_C-like"/>
</dbReference>
<evidence type="ECO:0000256" key="1">
    <source>
        <dbReference type="ARBA" id="ARBA00022741"/>
    </source>
</evidence>